<sequence>MPGGLVNGQWALLAARGFGRMFAGTWIEGDDHEEIARLLRADPAQGVSCGLDEAMREYEPYAFREVVWLGAHAPGWTQAITIAGPRLRTDLLAGRRYVQVVWDALGLGVHDLYYSDGVTADRLSPRHIAGPWPFREYTDGLLPHGPGLIDVSGTGPAQATGSLGLWLENWLVLAGRLSGRLMEEEYFQTGRRLYALPL</sequence>
<evidence type="ECO:0000313" key="2">
    <source>
        <dbReference type="Proteomes" id="UP000249304"/>
    </source>
</evidence>
<comment type="caution">
    <text evidence="1">The sequence shown here is derived from an EMBL/GenBank/DDBJ whole genome shotgun (WGS) entry which is preliminary data.</text>
</comment>
<dbReference type="Proteomes" id="UP000249304">
    <property type="component" value="Unassembled WGS sequence"/>
</dbReference>
<proteinExistence type="predicted"/>
<organism evidence="1 2">
    <name type="scientific">Nonomuraea aridisoli</name>
    <dbReference type="NCBI Taxonomy" id="2070368"/>
    <lineage>
        <taxon>Bacteria</taxon>
        <taxon>Bacillati</taxon>
        <taxon>Actinomycetota</taxon>
        <taxon>Actinomycetes</taxon>
        <taxon>Streptosporangiales</taxon>
        <taxon>Streptosporangiaceae</taxon>
        <taxon>Nonomuraea</taxon>
    </lineage>
</organism>
<keyword evidence="2" id="KW-1185">Reference proteome</keyword>
<reference evidence="1 2" key="1">
    <citation type="submission" date="2018-01" db="EMBL/GenBank/DDBJ databases">
        <title>Draft genome sequence of Nonomuraea sp. KC333.</title>
        <authorList>
            <person name="Sahin N."/>
            <person name="Saygin H."/>
            <person name="Ay H."/>
        </authorList>
    </citation>
    <scope>NUCLEOTIDE SEQUENCE [LARGE SCALE GENOMIC DNA]</scope>
    <source>
        <strain evidence="1 2">KC333</strain>
    </source>
</reference>
<name>A0A2W2E4L2_9ACTN</name>
<gene>
    <name evidence="1" type="ORF">C1J01_13530</name>
</gene>
<accession>A0A2W2E4L2</accession>
<dbReference type="EMBL" id="POUD01000045">
    <property type="protein sequence ID" value="PZG18942.1"/>
    <property type="molecule type" value="Genomic_DNA"/>
</dbReference>
<evidence type="ECO:0000313" key="1">
    <source>
        <dbReference type="EMBL" id="PZG18942.1"/>
    </source>
</evidence>
<protein>
    <submittedName>
        <fullName evidence="1">Uncharacterized protein</fullName>
    </submittedName>
</protein>
<dbReference type="AlphaFoldDB" id="A0A2W2E4L2"/>